<dbReference type="GO" id="GO:0052621">
    <property type="term" value="F:diguanylate cyclase activity"/>
    <property type="evidence" value="ECO:0007669"/>
    <property type="project" value="UniProtKB-EC"/>
</dbReference>
<feature type="transmembrane region" description="Helical" evidence="5">
    <location>
        <begin position="66"/>
        <end position="87"/>
    </location>
</feature>
<dbReference type="PANTHER" id="PTHR45138:SF9">
    <property type="entry name" value="DIGUANYLATE CYCLASE DGCM-RELATED"/>
    <property type="match status" value="1"/>
</dbReference>
<feature type="transmembrane region" description="Helical" evidence="5">
    <location>
        <begin position="125"/>
        <end position="142"/>
    </location>
</feature>
<comment type="cofactor">
    <cofactor evidence="1">
        <name>Mg(2+)</name>
        <dbReference type="ChEBI" id="CHEBI:18420"/>
    </cofactor>
</comment>
<dbReference type="OrthoDB" id="9812260at2"/>
<protein>
    <recommendedName>
        <fullName evidence="3">diguanylate cyclase</fullName>
        <ecNumber evidence="3">2.7.7.65</ecNumber>
    </recommendedName>
</protein>
<dbReference type="EMBL" id="CP013987">
    <property type="protein sequence ID" value="ALZ86719.1"/>
    <property type="molecule type" value="Genomic_DNA"/>
</dbReference>
<organism evidence="7 8">
    <name type="scientific">Pseudomonas oryzihabitans</name>
    <dbReference type="NCBI Taxonomy" id="47885"/>
    <lineage>
        <taxon>Bacteria</taxon>
        <taxon>Pseudomonadati</taxon>
        <taxon>Pseudomonadota</taxon>
        <taxon>Gammaproteobacteria</taxon>
        <taxon>Pseudomonadales</taxon>
        <taxon>Pseudomonadaceae</taxon>
        <taxon>Pseudomonas</taxon>
    </lineage>
</organism>
<dbReference type="Gene3D" id="3.30.70.270">
    <property type="match status" value="1"/>
</dbReference>
<dbReference type="PANTHER" id="PTHR45138">
    <property type="entry name" value="REGULATORY COMPONENTS OF SENSORY TRANSDUCTION SYSTEM"/>
    <property type="match status" value="1"/>
</dbReference>
<evidence type="ECO:0000313" key="7">
    <source>
        <dbReference type="EMBL" id="ALZ86719.1"/>
    </source>
</evidence>
<gene>
    <name evidence="7" type="ORF">APT59_21805</name>
</gene>
<keyword evidence="5" id="KW-0472">Membrane</keyword>
<feature type="transmembrane region" description="Helical" evidence="5">
    <location>
        <begin position="149"/>
        <end position="168"/>
    </location>
</feature>
<dbReference type="AlphaFoldDB" id="A0A0U4PD63"/>
<feature type="transmembrane region" description="Helical" evidence="5">
    <location>
        <begin position="40"/>
        <end position="60"/>
    </location>
</feature>
<dbReference type="CDD" id="cd01949">
    <property type="entry name" value="GGDEF"/>
    <property type="match status" value="1"/>
</dbReference>
<evidence type="ECO:0000313" key="8">
    <source>
        <dbReference type="Proteomes" id="UP000064137"/>
    </source>
</evidence>
<evidence type="ECO:0000259" key="6">
    <source>
        <dbReference type="PROSITE" id="PS50887"/>
    </source>
</evidence>
<dbReference type="InterPro" id="IPR000160">
    <property type="entry name" value="GGDEF_dom"/>
</dbReference>
<sequence length="403" mass="44461">MSLSLALARALARPFWALRFEPILEQHYQQDIARSRQRHLLISLTVAILAYASFSIWDWILMTEAFWVISLLSALVVLGGGMTLLALKLMPAEHPAREWLGILPCLLAYAPPLFDLQASDVAHRALWLATLPLMTLFTNSCIAPPLRQAAAHSLFALLTIGLATQMHGLPAVEASLVLTLAGATVVFTLLNSFWMERARRQGYLLILRDRLRNEELAATNRVLEQQSATDPLTGVANRRALMQALTTALARPPIRPLLLLMIDVDHFKAFNDRYGHPAGDRCLQQVATALASELRAGDCLARYGGEEFAILCTPTREEDSGKLAQRLLEAVRRLEIPHLGPNAGPRVTVSIGGACARLDHDCAETFLEAADRQLYWAKQAGRDQAILEDCDRCQTPVGDLPLA</sequence>
<dbReference type="Pfam" id="PF00990">
    <property type="entry name" value="GGDEF"/>
    <property type="match status" value="1"/>
</dbReference>
<dbReference type="InterPro" id="IPR050469">
    <property type="entry name" value="Diguanylate_Cyclase"/>
</dbReference>
<dbReference type="InterPro" id="IPR043128">
    <property type="entry name" value="Rev_trsase/Diguanyl_cyclase"/>
</dbReference>
<evidence type="ECO:0000256" key="5">
    <source>
        <dbReference type="SAM" id="Phobius"/>
    </source>
</evidence>
<dbReference type="GO" id="GO:0005886">
    <property type="term" value="C:plasma membrane"/>
    <property type="evidence" value="ECO:0007669"/>
    <property type="project" value="UniProtKB-SubCell"/>
</dbReference>
<feature type="transmembrane region" description="Helical" evidence="5">
    <location>
        <begin position="99"/>
        <end position="119"/>
    </location>
</feature>
<keyword evidence="5" id="KW-0812">Transmembrane</keyword>
<dbReference type="SUPFAM" id="SSF55073">
    <property type="entry name" value="Nucleotide cyclase"/>
    <property type="match status" value="1"/>
</dbReference>
<evidence type="ECO:0000256" key="1">
    <source>
        <dbReference type="ARBA" id="ARBA00001946"/>
    </source>
</evidence>
<dbReference type="GO" id="GO:0043709">
    <property type="term" value="P:cell adhesion involved in single-species biofilm formation"/>
    <property type="evidence" value="ECO:0007669"/>
    <property type="project" value="TreeGrafter"/>
</dbReference>
<evidence type="ECO:0000256" key="2">
    <source>
        <dbReference type="ARBA" id="ARBA00004533"/>
    </source>
</evidence>
<dbReference type="KEGG" id="por:APT59_21805"/>
<dbReference type="EC" id="2.7.7.65" evidence="3"/>
<keyword evidence="5" id="KW-1133">Transmembrane helix</keyword>
<proteinExistence type="predicted"/>
<dbReference type="FunFam" id="3.30.70.270:FF:000001">
    <property type="entry name" value="Diguanylate cyclase domain protein"/>
    <property type="match status" value="1"/>
</dbReference>
<feature type="transmembrane region" description="Helical" evidence="5">
    <location>
        <begin position="174"/>
        <end position="194"/>
    </location>
</feature>
<dbReference type="PROSITE" id="PS50887">
    <property type="entry name" value="GGDEF"/>
    <property type="match status" value="1"/>
</dbReference>
<comment type="subcellular location">
    <subcellularLocation>
        <location evidence="2">Cell inner membrane</location>
    </subcellularLocation>
</comment>
<name>A0A0U4PD63_9PSED</name>
<comment type="catalytic activity">
    <reaction evidence="4">
        <text>2 GTP = 3',3'-c-di-GMP + 2 diphosphate</text>
        <dbReference type="Rhea" id="RHEA:24898"/>
        <dbReference type="ChEBI" id="CHEBI:33019"/>
        <dbReference type="ChEBI" id="CHEBI:37565"/>
        <dbReference type="ChEBI" id="CHEBI:58805"/>
        <dbReference type="EC" id="2.7.7.65"/>
    </reaction>
</comment>
<feature type="domain" description="GGDEF" evidence="6">
    <location>
        <begin position="255"/>
        <end position="390"/>
    </location>
</feature>
<dbReference type="InterPro" id="IPR029787">
    <property type="entry name" value="Nucleotide_cyclase"/>
</dbReference>
<dbReference type="NCBIfam" id="TIGR00254">
    <property type="entry name" value="GGDEF"/>
    <property type="match status" value="1"/>
</dbReference>
<dbReference type="RefSeq" id="WP_059316757.1">
    <property type="nucleotide sequence ID" value="NZ_CP013987.1"/>
</dbReference>
<dbReference type="Proteomes" id="UP000064137">
    <property type="component" value="Chromosome"/>
</dbReference>
<accession>A0A0U4PD63</accession>
<dbReference type="SMART" id="SM00267">
    <property type="entry name" value="GGDEF"/>
    <property type="match status" value="1"/>
</dbReference>
<reference evidence="7 8" key="1">
    <citation type="submission" date="2016-01" db="EMBL/GenBank/DDBJ databases">
        <title>Annotation of Pseudomonas oryzihabitans USDA-ARS-USMARC-56511.</title>
        <authorList>
            <person name="Harhay G.P."/>
            <person name="Harhay D.M."/>
            <person name="Smith T.P.L."/>
            <person name="Bono J.L."/>
            <person name="Heaton M.P."/>
            <person name="Clawson M.L."/>
            <person name="Chitko-Mckown C.G."/>
            <person name="Capik S.F."/>
            <person name="DeDonder K.D."/>
            <person name="Apley M.D."/>
            <person name="Lubbers B.V."/>
            <person name="White B.J."/>
            <person name="Larson R.L."/>
        </authorList>
    </citation>
    <scope>NUCLEOTIDE SEQUENCE [LARGE SCALE GENOMIC DNA]</scope>
    <source>
        <strain evidence="7 8">USDA-ARS-USMARC-56511</strain>
    </source>
</reference>
<dbReference type="GO" id="GO:1902201">
    <property type="term" value="P:negative regulation of bacterial-type flagellum-dependent cell motility"/>
    <property type="evidence" value="ECO:0007669"/>
    <property type="project" value="TreeGrafter"/>
</dbReference>
<evidence type="ECO:0000256" key="3">
    <source>
        <dbReference type="ARBA" id="ARBA00012528"/>
    </source>
</evidence>
<evidence type="ECO:0000256" key="4">
    <source>
        <dbReference type="ARBA" id="ARBA00034247"/>
    </source>
</evidence>